<feature type="compositionally biased region" description="Acidic residues" evidence="1">
    <location>
        <begin position="57"/>
        <end position="68"/>
    </location>
</feature>
<sequence>MDEAGMKLWLQNVWARQPGGLLRKPSLLVWDQFRVHRTETIKNKKCRISNALDGTEDDALFEEGDTSDDGNSRDDDFLIFDDDDNEKEFFGFERD</sequence>
<organism evidence="2 3">
    <name type="scientific">Ladona fulva</name>
    <name type="common">Scarce chaser dragonfly</name>
    <name type="synonym">Libellula fulva</name>
    <dbReference type="NCBI Taxonomy" id="123851"/>
    <lineage>
        <taxon>Eukaryota</taxon>
        <taxon>Metazoa</taxon>
        <taxon>Ecdysozoa</taxon>
        <taxon>Arthropoda</taxon>
        <taxon>Hexapoda</taxon>
        <taxon>Insecta</taxon>
        <taxon>Pterygota</taxon>
        <taxon>Palaeoptera</taxon>
        <taxon>Odonata</taxon>
        <taxon>Epiprocta</taxon>
        <taxon>Anisoptera</taxon>
        <taxon>Libelluloidea</taxon>
        <taxon>Libellulidae</taxon>
        <taxon>Ladona</taxon>
    </lineage>
</organism>
<accession>A0A8K0KFF4</accession>
<feature type="region of interest" description="Disordered" evidence="1">
    <location>
        <begin position="57"/>
        <end position="79"/>
    </location>
</feature>
<gene>
    <name evidence="2" type="ORF">J437_LFUL007341</name>
</gene>
<comment type="caution">
    <text evidence="2">The sequence shown here is derived from an EMBL/GenBank/DDBJ whole genome shotgun (WGS) entry which is preliminary data.</text>
</comment>
<keyword evidence="3" id="KW-1185">Reference proteome</keyword>
<evidence type="ECO:0008006" key="4">
    <source>
        <dbReference type="Google" id="ProtNLM"/>
    </source>
</evidence>
<evidence type="ECO:0000313" key="3">
    <source>
        <dbReference type="Proteomes" id="UP000792457"/>
    </source>
</evidence>
<reference evidence="2" key="2">
    <citation type="submission" date="2017-10" db="EMBL/GenBank/DDBJ databases">
        <title>Ladona fulva Genome sequencing and assembly.</title>
        <authorList>
            <person name="Murali S."/>
            <person name="Richards S."/>
            <person name="Bandaranaike D."/>
            <person name="Bellair M."/>
            <person name="Blankenburg K."/>
            <person name="Chao H."/>
            <person name="Dinh H."/>
            <person name="Doddapaneni H."/>
            <person name="Dugan-Rocha S."/>
            <person name="Elkadiri S."/>
            <person name="Gnanaolivu R."/>
            <person name="Hernandez B."/>
            <person name="Skinner E."/>
            <person name="Javaid M."/>
            <person name="Lee S."/>
            <person name="Li M."/>
            <person name="Ming W."/>
            <person name="Munidasa M."/>
            <person name="Muniz J."/>
            <person name="Nguyen L."/>
            <person name="Hughes D."/>
            <person name="Osuji N."/>
            <person name="Pu L.-L."/>
            <person name="Puazo M."/>
            <person name="Qu C."/>
            <person name="Quiroz J."/>
            <person name="Raj R."/>
            <person name="Weissenberger G."/>
            <person name="Xin Y."/>
            <person name="Zou X."/>
            <person name="Han Y."/>
            <person name="Worley K."/>
            <person name="Muzny D."/>
            <person name="Gibbs R."/>
        </authorList>
    </citation>
    <scope>NUCLEOTIDE SEQUENCE</scope>
    <source>
        <strain evidence="2">Sampled in the wild</strain>
    </source>
</reference>
<evidence type="ECO:0000256" key="1">
    <source>
        <dbReference type="SAM" id="MobiDB-lite"/>
    </source>
</evidence>
<name>A0A8K0KFF4_LADFU</name>
<dbReference type="EMBL" id="KZ308788">
    <property type="protein sequence ID" value="KAG8234181.1"/>
    <property type="molecule type" value="Genomic_DNA"/>
</dbReference>
<dbReference type="AlphaFoldDB" id="A0A8K0KFF4"/>
<reference evidence="2" key="1">
    <citation type="submission" date="2013-04" db="EMBL/GenBank/DDBJ databases">
        <authorList>
            <person name="Qu J."/>
            <person name="Murali S.C."/>
            <person name="Bandaranaike D."/>
            <person name="Bellair M."/>
            <person name="Blankenburg K."/>
            <person name="Chao H."/>
            <person name="Dinh H."/>
            <person name="Doddapaneni H."/>
            <person name="Downs B."/>
            <person name="Dugan-Rocha S."/>
            <person name="Elkadiri S."/>
            <person name="Gnanaolivu R.D."/>
            <person name="Hernandez B."/>
            <person name="Javaid M."/>
            <person name="Jayaseelan J.C."/>
            <person name="Lee S."/>
            <person name="Li M."/>
            <person name="Ming W."/>
            <person name="Munidasa M."/>
            <person name="Muniz J."/>
            <person name="Nguyen L."/>
            <person name="Ongeri F."/>
            <person name="Osuji N."/>
            <person name="Pu L.-L."/>
            <person name="Puazo M."/>
            <person name="Qu C."/>
            <person name="Quiroz J."/>
            <person name="Raj R."/>
            <person name="Weissenberger G."/>
            <person name="Xin Y."/>
            <person name="Zou X."/>
            <person name="Han Y."/>
            <person name="Richards S."/>
            <person name="Worley K."/>
            <person name="Muzny D."/>
            <person name="Gibbs R."/>
        </authorList>
    </citation>
    <scope>NUCLEOTIDE SEQUENCE</scope>
    <source>
        <strain evidence="2">Sampled in the wild</strain>
    </source>
</reference>
<dbReference type="Proteomes" id="UP000792457">
    <property type="component" value="Unassembled WGS sequence"/>
</dbReference>
<evidence type="ECO:0000313" key="2">
    <source>
        <dbReference type="EMBL" id="KAG8234181.1"/>
    </source>
</evidence>
<proteinExistence type="predicted"/>
<protein>
    <recommendedName>
        <fullName evidence="4">DDE-1 domain-containing protein</fullName>
    </recommendedName>
</protein>